<evidence type="ECO:0000256" key="11">
    <source>
        <dbReference type="ARBA" id="ARBA00022697"/>
    </source>
</evidence>
<dbReference type="Proteomes" id="UP000823936">
    <property type="component" value="Unassembled WGS sequence"/>
</dbReference>
<sequence>MAIQVHALDGALLTSKSSIEKLFKIQKEDGDNKVFVISPVRNGELAFTHLIRSAEKKDERLWASLEKVRNAYMELAENVVKKSSEFSADEIDSAFLKAEEVLRVIWLLGKASLEAEDYLDSLTSYFICLILKNRALQLSLSSSLIDAACALEKEDWSDEVSFVYGKMPSPLAYSDASGKVRDEGESEYEASLIASKVQADLVFWNSKSLLRTASIKDVPSAHVIESLSYEEATELSFFGAPIIHPHSFLPAQLKGLDIYLRYFSDIENKGTLISRKKSGKEKNARAFSVVRNIVLVNIEGGGLSGIPGISARLFSSLKREKISVIFISQASSEYSICFAIRKTDGRKAERTINREFMYEIESGAINNISIADDVAILAVVGDNMSGSVGTAGLFFSSLARSGVNVQAIAQGSSERNISAVISEKDSKKALRSLHSTFFLSEQTLSIGLYGPGNIGGTLLDQLARERVRLKETFDLDLRVRAIARRGYMMLSDEGIDLRSWREDFDRQKIKYNEQIFLEHVGASYYPHKVIVDCTSSNDLALKYYSLMEKGFHIVTPNKKAASAPYEYYKSLFDISRKTGSKFYYETTVGAGLPIIVTLKDLRETGDDVKKVEGIFSGTLAWLFSSYDGSLPFSHLVRKAYEMGYTEPDPRDDLSGMDVARKTCIVARELGYKTEISEIPVRNLVPEDLREVSLEEFFIRLEEMDEEISSLYEMARKDGKKLRYTGCVEDGKCRVDLAFYDEKHPFSQASGTDNVIQFTTERYKVQPLVIKGPGAGPQVTAAGVFADILRLGEYLGSRV</sequence>
<dbReference type="GO" id="GO:0005524">
    <property type="term" value="F:ATP binding"/>
    <property type="evidence" value="ECO:0007669"/>
    <property type="project" value="UniProtKB-KW"/>
</dbReference>
<evidence type="ECO:0000256" key="4">
    <source>
        <dbReference type="ARBA" id="ARBA00005056"/>
    </source>
</evidence>
<evidence type="ECO:0000259" key="28">
    <source>
        <dbReference type="Pfam" id="PF00742"/>
    </source>
</evidence>
<proteinExistence type="inferred from homology"/>
<dbReference type="InterPro" id="IPR019811">
    <property type="entry name" value="HDH_CS"/>
</dbReference>
<dbReference type="GO" id="GO:0009090">
    <property type="term" value="P:homoserine biosynthetic process"/>
    <property type="evidence" value="ECO:0007669"/>
    <property type="project" value="UniProtKB-ARBA"/>
</dbReference>
<keyword evidence="22" id="KW-0511">Multifunctional enzyme</keyword>
<keyword evidence="14 31" id="KW-0418">Kinase</keyword>
<comment type="catalytic activity">
    <reaction evidence="25">
        <text>L-homoserine + NADP(+) = L-aspartate 4-semialdehyde + NADPH + H(+)</text>
        <dbReference type="Rhea" id="RHEA:15761"/>
        <dbReference type="ChEBI" id="CHEBI:15378"/>
        <dbReference type="ChEBI" id="CHEBI:57476"/>
        <dbReference type="ChEBI" id="CHEBI:57783"/>
        <dbReference type="ChEBI" id="CHEBI:58349"/>
        <dbReference type="ChEBI" id="CHEBI:537519"/>
        <dbReference type="EC" id="1.1.1.3"/>
    </reaction>
    <physiologicalReaction direction="right-to-left" evidence="25">
        <dbReference type="Rhea" id="RHEA:15763"/>
    </physiologicalReaction>
</comment>
<keyword evidence="18" id="KW-0520">NAD</keyword>
<feature type="domain" description="Aspartokinase ACT" evidence="30">
    <location>
        <begin position="296"/>
        <end position="356"/>
    </location>
</feature>
<evidence type="ECO:0000256" key="19">
    <source>
        <dbReference type="ARBA" id="ARBA00023053"/>
    </source>
</evidence>
<evidence type="ECO:0000256" key="25">
    <source>
        <dbReference type="ARBA" id="ARBA00048841"/>
    </source>
</evidence>
<evidence type="ECO:0000256" key="10">
    <source>
        <dbReference type="ARBA" id="ARBA00022679"/>
    </source>
</evidence>
<evidence type="ECO:0000256" key="12">
    <source>
        <dbReference type="ARBA" id="ARBA00022723"/>
    </source>
</evidence>
<gene>
    <name evidence="31" type="primary">thrA</name>
    <name evidence="31" type="ORF">IAB12_05190</name>
</gene>
<keyword evidence="20" id="KW-0457">Lysine biosynthesis</keyword>
<feature type="domain" description="Aspartokinase ACT" evidence="30">
    <location>
        <begin position="378"/>
        <end position="437"/>
    </location>
</feature>
<evidence type="ECO:0000259" key="27">
    <source>
        <dbReference type="Pfam" id="PF00696"/>
    </source>
</evidence>
<dbReference type="EC" id="2.7.2.4" evidence="31"/>
<dbReference type="InterPro" id="IPR036291">
    <property type="entry name" value="NAD(P)-bd_dom_sf"/>
</dbReference>
<keyword evidence="16" id="KW-0521">NADP</keyword>
<evidence type="ECO:0000256" key="20">
    <source>
        <dbReference type="ARBA" id="ARBA00023154"/>
    </source>
</evidence>
<dbReference type="InterPro" id="IPR036393">
    <property type="entry name" value="AceGlu_kinase-like_sf"/>
</dbReference>
<dbReference type="SUPFAM" id="SSF51735">
    <property type="entry name" value="NAD(P)-binding Rossmann-fold domains"/>
    <property type="match status" value="1"/>
</dbReference>
<dbReference type="GO" id="GO:0004072">
    <property type="term" value="F:aspartate kinase activity"/>
    <property type="evidence" value="ECO:0007669"/>
    <property type="project" value="UniProtKB-EC"/>
</dbReference>
<comment type="pathway">
    <text evidence="5">Amino-acid biosynthesis; L-methionine biosynthesis via de novo pathway; L-homoserine from L-aspartate: step 3/3.</text>
</comment>
<dbReference type="InterPro" id="IPR045865">
    <property type="entry name" value="ACT-like_dom_sf"/>
</dbReference>
<evidence type="ECO:0000256" key="5">
    <source>
        <dbReference type="ARBA" id="ARBA00005062"/>
    </source>
</evidence>
<evidence type="ECO:0000256" key="9">
    <source>
        <dbReference type="ARBA" id="ARBA00022605"/>
    </source>
</evidence>
<protein>
    <submittedName>
        <fullName evidence="31">Bifunctional aspartate kinase/homoserine dehydrogenase I</fullName>
        <ecNumber evidence="31">1.1.1.3</ecNumber>
        <ecNumber evidence="31">2.7.2.4</ecNumber>
    </submittedName>
</protein>
<dbReference type="PANTHER" id="PTHR43070:SF5">
    <property type="entry name" value="HOMOSERINE DEHYDROGENASE"/>
    <property type="match status" value="1"/>
</dbReference>
<dbReference type="InterPro" id="IPR054352">
    <property type="entry name" value="ACT_Aspartokinase"/>
</dbReference>
<evidence type="ECO:0000259" key="29">
    <source>
        <dbReference type="Pfam" id="PF03447"/>
    </source>
</evidence>
<keyword evidence="19" id="KW-0915">Sodium</keyword>
<evidence type="ECO:0000256" key="26">
    <source>
        <dbReference type="ARBA" id="ARBA00049031"/>
    </source>
</evidence>
<dbReference type="GO" id="GO:0009086">
    <property type="term" value="P:methionine biosynthetic process"/>
    <property type="evidence" value="ECO:0007669"/>
    <property type="project" value="UniProtKB-KW"/>
</dbReference>
<evidence type="ECO:0000256" key="15">
    <source>
        <dbReference type="ARBA" id="ARBA00022840"/>
    </source>
</evidence>
<dbReference type="FunFam" id="3.40.50.720:FF:000083">
    <property type="entry name" value="Bifunctional aspartokinase/homoserine dehydrogenase"/>
    <property type="match status" value="1"/>
</dbReference>
<evidence type="ECO:0000256" key="24">
    <source>
        <dbReference type="ARBA" id="ARBA00048561"/>
    </source>
</evidence>
<feature type="domain" description="Aspartate/homoserine dehydrogenase NAD-binding" evidence="29">
    <location>
        <begin position="450"/>
        <end position="585"/>
    </location>
</feature>
<dbReference type="Pfam" id="PF00696">
    <property type="entry name" value="AA_kinase"/>
    <property type="match status" value="1"/>
</dbReference>
<dbReference type="SUPFAM" id="SSF53633">
    <property type="entry name" value="Carbamate kinase-like"/>
    <property type="match status" value="1"/>
</dbReference>
<keyword evidence="13" id="KW-0547">Nucleotide-binding</keyword>
<dbReference type="FunFam" id="3.30.360.10:FF:000006">
    <property type="entry name" value="Bifunctional aspartokinase/homoserine dehydrogenase"/>
    <property type="match status" value="1"/>
</dbReference>
<name>A0A9D1TNN5_9SPIO</name>
<evidence type="ECO:0000259" key="30">
    <source>
        <dbReference type="Pfam" id="PF22468"/>
    </source>
</evidence>
<dbReference type="InterPro" id="IPR049638">
    <property type="entry name" value="AK-HD"/>
</dbReference>
<dbReference type="Pfam" id="PF00742">
    <property type="entry name" value="Homoserine_dh"/>
    <property type="match status" value="1"/>
</dbReference>
<dbReference type="NCBIfam" id="NF006959">
    <property type="entry name" value="PRK09436.1"/>
    <property type="match status" value="1"/>
</dbReference>
<evidence type="ECO:0000256" key="1">
    <source>
        <dbReference type="ARBA" id="ARBA00001920"/>
    </source>
</evidence>
<dbReference type="EC" id="1.1.1.3" evidence="31"/>
<reference evidence="31" key="2">
    <citation type="submission" date="2021-04" db="EMBL/GenBank/DDBJ databases">
        <authorList>
            <person name="Gilroy R."/>
        </authorList>
    </citation>
    <scope>NUCLEOTIDE SEQUENCE</scope>
    <source>
        <strain evidence="31">Gambia11-129</strain>
    </source>
</reference>
<dbReference type="AlphaFoldDB" id="A0A9D1TNN5"/>
<dbReference type="InterPro" id="IPR011147">
    <property type="entry name" value="Bifunc_Aspkin/hSer_DH"/>
</dbReference>
<comment type="pathway">
    <text evidence="4">Amino-acid biosynthesis; L-threonine biosynthesis; L-threonine from L-aspartate: step 3/5.</text>
</comment>
<dbReference type="Gene3D" id="3.30.360.10">
    <property type="entry name" value="Dihydrodipicolinate Reductase, domain 2"/>
    <property type="match status" value="1"/>
</dbReference>
<evidence type="ECO:0000313" key="31">
    <source>
        <dbReference type="EMBL" id="HIV99151.1"/>
    </source>
</evidence>
<evidence type="ECO:0000256" key="23">
    <source>
        <dbReference type="ARBA" id="ARBA00044938"/>
    </source>
</evidence>
<comment type="pathway">
    <text evidence="6">Amino-acid biosynthesis; L-threonine biosynthesis; L-threonine from L-aspartate: step 1/5.</text>
</comment>
<reference evidence="31" key="1">
    <citation type="journal article" date="2021" name="PeerJ">
        <title>Extensive microbial diversity within the chicken gut microbiome revealed by metagenomics and culture.</title>
        <authorList>
            <person name="Gilroy R."/>
            <person name="Ravi A."/>
            <person name="Getino M."/>
            <person name="Pursley I."/>
            <person name="Horton D.L."/>
            <person name="Alikhan N.F."/>
            <person name="Baker D."/>
            <person name="Gharbi K."/>
            <person name="Hall N."/>
            <person name="Watson M."/>
            <person name="Adriaenssens E.M."/>
            <person name="Foster-Nyarko E."/>
            <person name="Jarju S."/>
            <person name="Secka A."/>
            <person name="Antonio M."/>
            <person name="Oren A."/>
            <person name="Chaudhuri R.R."/>
            <person name="La Ragione R."/>
            <person name="Hildebrand F."/>
            <person name="Pallen M.J."/>
        </authorList>
    </citation>
    <scope>NUCLEOTIDE SEQUENCE</scope>
    <source>
        <strain evidence="31">Gambia11-129</strain>
    </source>
</reference>
<comment type="pathway">
    <text evidence="2">Amino-acid biosynthesis; L-lysine biosynthesis via DAP pathway; (S)-tetrahydrodipicolinate from L-aspartate: step 1/4.</text>
</comment>
<dbReference type="FunFam" id="3.30.2130.10:FF:000001">
    <property type="entry name" value="Bifunctional aspartokinase/homoserine dehydrogenase"/>
    <property type="match status" value="1"/>
</dbReference>
<keyword evidence="9" id="KW-0028">Amino-acid biosynthesis</keyword>
<keyword evidence="21" id="KW-0486">Methionine biosynthesis</keyword>
<evidence type="ECO:0000256" key="18">
    <source>
        <dbReference type="ARBA" id="ARBA00023027"/>
    </source>
</evidence>
<evidence type="ECO:0000256" key="13">
    <source>
        <dbReference type="ARBA" id="ARBA00022741"/>
    </source>
</evidence>
<comment type="catalytic activity">
    <reaction evidence="24">
        <text>L-aspartate + ATP = 4-phospho-L-aspartate + ADP</text>
        <dbReference type="Rhea" id="RHEA:23776"/>
        <dbReference type="ChEBI" id="CHEBI:29991"/>
        <dbReference type="ChEBI" id="CHEBI:30616"/>
        <dbReference type="ChEBI" id="CHEBI:57535"/>
        <dbReference type="ChEBI" id="CHEBI:456216"/>
        <dbReference type="EC" id="2.7.2.4"/>
    </reaction>
    <physiologicalReaction direction="left-to-right" evidence="24">
        <dbReference type="Rhea" id="RHEA:23777"/>
    </physiologicalReaction>
</comment>
<evidence type="ECO:0000313" key="32">
    <source>
        <dbReference type="Proteomes" id="UP000823936"/>
    </source>
</evidence>
<comment type="pathway">
    <text evidence="3">Amino-acid biosynthesis; L-methionine biosynthesis via de novo pathway; L-homoserine from L-aspartate: step 1/3.</text>
</comment>
<keyword evidence="12" id="KW-0479">Metal-binding</keyword>
<comment type="cofactor">
    <cofactor evidence="1">
        <name>a metal cation</name>
        <dbReference type="ChEBI" id="CHEBI:25213"/>
    </cofactor>
</comment>
<dbReference type="Gene3D" id="3.30.2130.10">
    <property type="entry name" value="VC0802-like"/>
    <property type="match status" value="1"/>
</dbReference>
<dbReference type="Gene3D" id="3.40.50.720">
    <property type="entry name" value="NAD(P)-binding Rossmann-like Domain"/>
    <property type="match status" value="1"/>
</dbReference>
<comment type="caution">
    <text evidence="31">The sequence shown here is derived from an EMBL/GenBank/DDBJ whole genome shotgun (WGS) entry which is preliminary data.</text>
</comment>
<dbReference type="CDD" id="cd04921">
    <property type="entry name" value="ACT_AKi-HSDH-ThrA-like_1"/>
    <property type="match status" value="1"/>
</dbReference>
<keyword evidence="11" id="KW-0791">Threonine biosynthesis</keyword>
<feature type="domain" description="Homoserine dehydrogenase catalytic" evidence="28">
    <location>
        <begin position="593"/>
        <end position="788"/>
    </location>
</feature>
<keyword evidence="17 31" id="KW-0560">Oxidoreductase</keyword>
<evidence type="ECO:0000256" key="3">
    <source>
        <dbReference type="ARBA" id="ARBA00004986"/>
    </source>
</evidence>
<feature type="domain" description="Aspartate/glutamate/uridylate kinase" evidence="27">
    <location>
        <begin position="5"/>
        <end position="259"/>
    </location>
</feature>
<organism evidence="31 32">
    <name type="scientific">Candidatus Ornithospirochaeta avicola</name>
    <dbReference type="NCBI Taxonomy" id="2840896"/>
    <lineage>
        <taxon>Bacteria</taxon>
        <taxon>Pseudomonadati</taxon>
        <taxon>Spirochaetota</taxon>
        <taxon>Spirochaetia</taxon>
        <taxon>Spirochaetales</taxon>
        <taxon>Spirochaetaceae</taxon>
        <taxon>Spirochaetaceae incertae sedis</taxon>
        <taxon>Candidatus Ornithospirochaeta</taxon>
    </lineage>
</organism>
<comment type="similarity">
    <text evidence="7">In the C-terminal section; belongs to the homoserine dehydrogenase family.</text>
</comment>
<dbReference type="GO" id="GO:0009089">
    <property type="term" value="P:lysine biosynthetic process via diaminopimelate"/>
    <property type="evidence" value="ECO:0007669"/>
    <property type="project" value="UniProtKB-ARBA"/>
</dbReference>
<dbReference type="GO" id="GO:0046872">
    <property type="term" value="F:metal ion binding"/>
    <property type="evidence" value="ECO:0007669"/>
    <property type="project" value="UniProtKB-KW"/>
</dbReference>
<dbReference type="GO" id="GO:0009088">
    <property type="term" value="P:threonine biosynthetic process"/>
    <property type="evidence" value="ECO:0007669"/>
    <property type="project" value="UniProtKB-KW"/>
</dbReference>
<dbReference type="Gene3D" id="3.40.1160.10">
    <property type="entry name" value="Acetylglutamate kinase-like"/>
    <property type="match status" value="1"/>
</dbReference>
<evidence type="ECO:0000256" key="14">
    <source>
        <dbReference type="ARBA" id="ARBA00022777"/>
    </source>
</evidence>
<dbReference type="InterPro" id="IPR005106">
    <property type="entry name" value="Asp/hSer_DH_NAD-bd"/>
</dbReference>
<dbReference type="SUPFAM" id="SSF55347">
    <property type="entry name" value="Glyceraldehyde-3-phosphate dehydrogenase-like, C-terminal domain"/>
    <property type="match status" value="1"/>
</dbReference>
<dbReference type="GO" id="GO:0050661">
    <property type="term" value="F:NADP binding"/>
    <property type="evidence" value="ECO:0007669"/>
    <property type="project" value="InterPro"/>
</dbReference>
<evidence type="ECO:0000256" key="17">
    <source>
        <dbReference type="ARBA" id="ARBA00023002"/>
    </source>
</evidence>
<evidence type="ECO:0000256" key="8">
    <source>
        <dbReference type="ARBA" id="ARBA00010046"/>
    </source>
</evidence>
<comment type="function">
    <text evidence="23">Bifunctional aspartate kinase and homoserine dehydrogenase that catalyzes the first and the third steps toward the synthesis of lysine, methionine and threonine from aspartate.</text>
</comment>
<keyword evidence="15" id="KW-0067">ATP-binding</keyword>
<evidence type="ECO:0000256" key="22">
    <source>
        <dbReference type="ARBA" id="ARBA00023268"/>
    </source>
</evidence>
<dbReference type="SUPFAM" id="SSF55021">
    <property type="entry name" value="ACT-like"/>
    <property type="match status" value="2"/>
</dbReference>
<dbReference type="GO" id="GO:0004412">
    <property type="term" value="F:homoserine dehydrogenase activity"/>
    <property type="evidence" value="ECO:0007669"/>
    <property type="project" value="UniProtKB-EC"/>
</dbReference>
<evidence type="ECO:0000256" key="21">
    <source>
        <dbReference type="ARBA" id="ARBA00023167"/>
    </source>
</evidence>
<dbReference type="InterPro" id="IPR001342">
    <property type="entry name" value="HDH_cat"/>
</dbReference>
<dbReference type="PANTHER" id="PTHR43070">
    <property type="match status" value="1"/>
</dbReference>
<keyword evidence="10 31" id="KW-0808">Transferase</keyword>
<evidence type="ECO:0000256" key="6">
    <source>
        <dbReference type="ARBA" id="ARBA00005139"/>
    </source>
</evidence>
<dbReference type="Pfam" id="PF22468">
    <property type="entry name" value="ACT_9"/>
    <property type="match status" value="2"/>
</dbReference>
<dbReference type="PROSITE" id="PS01042">
    <property type="entry name" value="HOMOSER_DHGENASE"/>
    <property type="match status" value="1"/>
</dbReference>
<dbReference type="CDD" id="cd04922">
    <property type="entry name" value="ACT_AKi-HSDH-ThrA_2"/>
    <property type="match status" value="1"/>
</dbReference>
<evidence type="ECO:0000256" key="2">
    <source>
        <dbReference type="ARBA" id="ARBA00004766"/>
    </source>
</evidence>
<dbReference type="InterPro" id="IPR001048">
    <property type="entry name" value="Asp/Glu/Uridylate_kinase"/>
</dbReference>
<comment type="catalytic activity">
    <reaction evidence="26">
        <text>L-homoserine + NAD(+) = L-aspartate 4-semialdehyde + NADH + H(+)</text>
        <dbReference type="Rhea" id="RHEA:15757"/>
        <dbReference type="ChEBI" id="CHEBI:15378"/>
        <dbReference type="ChEBI" id="CHEBI:57476"/>
        <dbReference type="ChEBI" id="CHEBI:57540"/>
        <dbReference type="ChEBI" id="CHEBI:57945"/>
        <dbReference type="ChEBI" id="CHEBI:537519"/>
        <dbReference type="EC" id="1.1.1.3"/>
    </reaction>
    <physiologicalReaction direction="right-to-left" evidence="26">
        <dbReference type="Rhea" id="RHEA:15759"/>
    </physiologicalReaction>
</comment>
<evidence type="ECO:0000256" key="16">
    <source>
        <dbReference type="ARBA" id="ARBA00022857"/>
    </source>
</evidence>
<dbReference type="Pfam" id="PF03447">
    <property type="entry name" value="NAD_binding_3"/>
    <property type="match status" value="1"/>
</dbReference>
<evidence type="ECO:0000256" key="7">
    <source>
        <dbReference type="ARBA" id="ARBA00007952"/>
    </source>
</evidence>
<accession>A0A9D1TNN5</accession>
<dbReference type="PIRSF" id="PIRSF000727">
    <property type="entry name" value="ThrA"/>
    <property type="match status" value="1"/>
</dbReference>
<dbReference type="EMBL" id="DXHU01000020">
    <property type="protein sequence ID" value="HIV99151.1"/>
    <property type="molecule type" value="Genomic_DNA"/>
</dbReference>
<comment type="similarity">
    <text evidence="8">In the N-terminal section; belongs to the aspartokinase family.</text>
</comment>